<keyword evidence="1" id="KW-0732">Signal</keyword>
<proteinExistence type="predicted"/>
<dbReference type="AlphaFoldDB" id="A0AAU8LYH4"/>
<protein>
    <submittedName>
        <fullName evidence="2">DUF4198 domain-containing protein</fullName>
    </submittedName>
</protein>
<dbReference type="InterPro" id="IPR019613">
    <property type="entry name" value="DUF4198"/>
</dbReference>
<name>A0AAU8LYH4_9BACT</name>
<accession>A0AAU8LYH4</accession>
<dbReference type="KEGG" id="eaj:Q3M24_06110"/>
<evidence type="ECO:0000256" key="1">
    <source>
        <dbReference type="SAM" id="SignalP"/>
    </source>
</evidence>
<feature type="chain" id="PRO_5043616704" evidence="1">
    <location>
        <begin position="25"/>
        <end position="259"/>
    </location>
</feature>
<dbReference type="Pfam" id="PF10670">
    <property type="entry name" value="DUF4198"/>
    <property type="match status" value="1"/>
</dbReference>
<organism evidence="2">
    <name type="scientific">Candidatus Electrothrix aestuarii</name>
    <dbReference type="NCBI Taxonomy" id="3062594"/>
    <lineage>
        <taxon>Bacteria</taxon>
        <taxon>Pseudomonadati</taxon>
        <taxon>Thermodesulfobacteriota</taxon>
        <taxon>Desulfobulbia</taxon>
        <taxon>Desulfobulbales</taxon>
        <taxon>Desulfobulbaceae</taxon>
        <taxon>Candidatus Electrothrix</taxon>
    </lineage>
</organism>
<gene>
    <name evidence="2" type="ORF">Q3M24_06110</name>
</gene>
<evidence type="ECO:0000313" key="2">
    <source>
        <dbReference type="EMBL" id="XCN74320.1"/>
    </source>
</evidence>
<sequence length="259" mass="28614">MRKVIAAGALTIGLSGLFSSQALAHFPWINTDGYTLHSGETPHISIGWGHRYPLGRVLQQEDLESMSLREPGGYVIPLKASNSMEFESEEALSTPGTYTVAAQRKTGFYTKTTEGGKRQSKEGLENVLRCSRSHMTMKALLTVGEDEEAEEVNTTPVGHPLEIIPQANPSSLRAGDYFPVQLLLYGKPHQGKLFATYMGFSTEKDVFAYTAKTDKEGMGEIRILQPGVWLIKAEYEEPYSDQKVCDVESFSATLTLEIQ</sequence>
<reference evidence="2" key="1">
    <citation type="journal article" date="2024" name="Syst. Appl. Microbiol.">
        <title>First single-strain enrichments of Electrothrix cable bacteria, description of E. aestuarii sp. nov. and E. rattekaaiensis sp. nov., and proposal of a cable bacteria taxonomy following the rules of the SeqCode.</title>
        <authorList>
            <person name="Plum-Jensen L.E."/>
            <person name="Schramm A."/>
            <person name="Marshall I.P.G."/>
        </authorList>
    </citation>
    <scope>NUCLEOTIDE SEQUENCE</scope>
    <source>
        <strain evidence="2">Rat1</strain>
    </source>
</reference>
<feature type="signal peptide" evidence="1">
    <location>
        <begin position="1"/>
        <end position="24"/>
    </location>
</feature>
<reference evidence="2" key="2">
    <citation type="submission" date="2024-06" db="EMBL/GenBank/DDBJ databases">
        <authorList>
            <person name="Plum-Jensen L.E."/>
            <person name="Schramm A."/>
            <person name="Marshall I.P.G."/>
        </authorList>
    </citation>
    <scope>NUCLEOTIDE SEQUENCE</scope>
    <source>
        <strain evidence="2">Rat1</strain>
    </source>
</reference>
<dbReference type="EMBL" id="CP159373">
    <property type="protein sequence ID" value="XCN74320.1"/>
    <property type="molecule type" value="Genomic_DNA"/>
</dbReference>